<dbReference type="GO" id="GO:0005737">
    <property type="term" value="C:cytoplasm"/>
    <property type="evidence" value="ECO:0007669"/>
    <property type="project" value="TreeGrafter"/>
</dbReference>
<dbReference type="SMART" id="SM00154">
    <property type="entry name" value="ZnF_AN1"/>
    <property type="match status" value="1"/>
</dbReference>
<evidence type="ECO:0000256" key="2">
    <source>
        <dbReference type="ARBA" id="ARBA00022771"/>
    </source>
</evidence>
<dbReference type="SUPFAM" id="SSF118310">
    <property type="entry name" value="AN1-like Zinc finger"/>
    <property type="match status" value="1"/>
</dbReference>
<comment type="caution">
    <text evidence="7">The sequence shown here is derived from an EMBL/GenBank/DDBJ whole genome shotgun (WGS) entry which is preliminary data.</text>
</comment>
<keyword evidence="2 4" id="KW-0863">Zinc-finger</keyword>
<dbReference type="InterPro" id="IPR000058">
    <property type="entry name" value="Znf_AN1"/>
</dbReference>
<dbReference type="Gene3D" id="4.10.1110.10">
    <property type="entry name" value="AN1-like Zinc finger"/>
    <property type="match status" value="1"/>
</dbReference>
<protein>
    <recommendedName>
        <fullName evidence="6">AN1-type domain-containing protein</fullName>
    </recommendedName>
</protein>
<evidence type="ECO:0000256" key="4">
    <source>
        <dbReference type="PROSITE-ProRule" id="PRU00449"/>
    </source>
</evidence>
<feature type="region of interest" description="Disordered" evidence="5">
    <location>
        <begin position="75"/>
        <end position="100"/>
    </location>
</feature>
<dbReference type="PANTHER" id="PTHR14677:SF40">
    <property type="entry name" value="CDC48-ASSOCIATED UBIQUITIN-LIKE_ZINC FINGER PROTEIN 1"/>
    <property type="match status" value="1"/>
</dbReference>
<proteinExistence type="predicted"/>
<dbReference type="InterPro" id="IPR035896">
    <property type="entry name" value="AN1-like_Znf"/>
</dbReference>
<dbReference type="Proteomes" id="UP000237144">
    <property type="component" value="Unassembled WGS sequence"/>
</dbReference>
<feature type="region of interest" description="Disordered" evidence="5">
    <location>
        <begin position="115"/>
        <end position="140"/>
    </location>
</feature>
<organism evidence="7 8">
    <name type="scientific">Rhodotorula taiwanensis</name>
    <dbReference type="NCBI Taxonomy" id="741276"/>
    <lineage>
        <taxon>Eukaryota</taxon>
        <taxon>Fungi</taxon>
        <taxon>Dikarya</taxon>
        <taxon>Basidiomycota</taxon>
        <taxon>Pucciniomycotina</taxon>
        <taxon>Microbotryomycetes</taxon>
        <taxon>Sporidiobolales</taxon>
        <taxon>Sporidiobolaceae</taxon>
        <taxon>Rhodotorula</taxon>
    </lineage>
</organism>
<dbReference type="OrthoDB" id="431929at2759"/>
<dbReference type="GO" id="GO:0008270">
    <property type="term" value="F:zinc ion binding"/>
    <property type="evidence" value="ECO:0007669"/>
    <property type="project" value="UniProtKB-KW"/>
</dbReference>
<feature type="domain" description="AN1-type" evidence="6">
    <location>
        <begin position="7"/>
        <end position="55"/>
    </location>
</feature>
<evidence type="ECO:0000259" key="6">
    <source>
        <dbReference type="PROSITE" id="PS51039"/>
    </source>
</evidence>
<keyword evidence="3" id="KW-0862">Zinc</keyword>
<reference evidence="7 8" key="1">
    <citation type="journal article" date="2018" name="Front. Microbiol.">
        <title>Prospects for Fungal Bioremediation of Acidic Radioactive Waste Sites: Characterization and Genome Sequence of Rhodotorula taiwanensis MD1149.</title>
        <authorList>
            <person name="Tkavc R."/>
            <person name="Matrosova V.Y."/>
            <person name="Grichenko O.E."/>
            <person name="Gostincar C."/>
            <person name="Volpe R.P."/>
            <person name="Klimenkova P."/>
            <person name="Gaidamakova E.K."/>
            <person name="Zhou C.E."/>
            <person name="Stewart B.J."/>
            <person name="Lyman M.G."/>
            <person name="Malfatti S.A."/>
            <person name="Rubinfeld B."/>
            <person name="Courtot M."/>
            <person name="Singh J."/>
            <person name="Dalgard C.L."/>
            <person name="Hamilton T."/>
            <person name="Frey K.G."/>
            <person name="Gunde-Cimerman N."/>
            <person name="Dugan L."/>
            <person name="Daly M.J."/>
        </authorList>
    </citation>
    <scope>NUCLEOTIDE SEQUENCE [LARGE SCALE GENOMIC DNA]</scope>
    <source>
        <strain evidence="7 8">MD1149</strain>
    </source>
</reference>
<keyword evidence="8" id="KW-1185">Reference proteome</keyword>
<accession>A0A2S5B7E4</accession>
<dbReference type="AlphaFoldDB" id="A0A2S5B7E4"/>
<evidence type="ECO:0000256" key="1">
    <source>
        <dbReference type="ARBA" id="ARBA00022723"/>
    </source>
</evidence>
<dbReference type="Pfam" id="PF01428">
    <property type="entry name" value="zf-AN1"/>
    <property type="match status" value="1"/>
</dbReference>
<gene>
    <name evidence="7" type="ORF">BMF94_4516</name>
</gene>
<evidence type="ECO:0000313" key="7">
    <source>
        <dbReference type="EMBL" id="POY72687.1"/>
    </source>
</evidence>
<dbReference type="STRING" id="741276.A0A2S5B7E4"/>
<evidence type="ECO:0000313" key="8">
    <source>
        <dbReference type="Proteomes" id="UP000237144"/>
    </source>
</evidence>
<dbReference type="PANTHER" id="PTHR14677">
    <property type="entry name" value="ARSENITE INDUCUBLE RNA ASSOCIATED PROTEIN AIP-1-RELATED"/>
    <property type="match status" value="1"/>
</dbReference>
<dbReference type="Pfam" id="PF25327">
    <property type="entry name" value="UBL_ZFAND1"/>
    <property type="match status" value="1"/>
</dbReference>
<dbReference type="InterPro" id="IPR057358">
    <property type="entry name" value="UBL_ZFAND1-like"/>
</dbReference>
<keyword evidence="1" id="KW-0479">Metal-binding</keyword>
<sequence length="286" mass="30782">MSQEATVVAEVHCALPTCRTLDFLPLTCPHCSRSFCREHASPTAHACPSDPALARVSSEELARAGHESRIEVRDLLPDPKRHKSLHVNQDDPARQAVKAKQVAALDKLRASFSKGKTANATTASGTTASGSSAAPKPPNPALELMRLKQKAVPADPKHTKRPGDVSMPDRLYFTLAFVDSDGSRRADVKSVWIAKTISAGKALDLFADLFKVDNVNNTTTDPAKVCQSPSALLHHFVVQVRSPYDVQRLSLLIDQESPAALVLPQTMEGQIANGGALLLRRGPHVA</sequence>
<name>A0A2S5B7E4_9BASI</name>
<dbReference type="EMBL" id="PJQD01000048">
    <property type="protein sequence ID" value="POY72687.1"/>
    <property type="molecule type" value="Genomic_DNA"/>
</dbReference>
<evidence type="ECO:0000256" key="5">
    <source>
        <dbReference type="SAM" id="MobiDB-lite"/>
    </source>
</evidence>
<dbReference type="PROSITE" id="PS51039">
    <property type="entry name" value="ZF_AN1"/>
    <property type="match status" value="1"/>
</dbReference>
<feature type="compositionally biased region" description="Low complexity" evidence="5">
    <location>
        <begin position="115"/>
        <end position="134"/>
    </location>
</feature>
<evidence type="ECO:0000256" key="3">
    <source>
        <dbReference type="ARBA" id="ARBA00022833"/>
    </source>
</evidence>